<gene>
    <name evidence="2" type="ORF">LPC04_11385</name>
</gene>
<name>A0A9X1YJ17_9BURK</name>
<evidence type="ECO:0000256" key="1">
    <source>
        <dbReference type="SAM" id="MobiDB-lite"/>
    </source>
</evidence>
<feature type="region of interest" description="Disordered" evidence="1">
    <location>
        <begin position="59"/>
        <end position="79"/>
    </location>
</feature>
<sequence length="142" mass="15006">MTYRTASMLVCVYYRVAACDSQRVISGVREFQRTLRQSSGVNEAEVLLRCALPSPISPASLPDARPASLHEPEPPAGVDAPVDPAADATVMETYRLSLPAAAGAQADAVVRAFLATLESAFAPHASLLRGARHVELFAPCAS</sequence>
<keyword evidence="3" id="KW-1185">Reference proteome</keyword>
<dbReference type="Proteomes" id="UP001139353">
    <property type="component" value="Unassembled WGS sequence"/>
</dbReference>
<organism evidence="2 3">
    <name type="scientific">Scleromatobacter humisilvae</name>
    <dbReference type="NCBI Taxonomy" id="2897159"/>
    <lineage>
        <taxon>Bacteria</taxon>
        <taxon>Pseudomonadati</taxon>
        <taxon>Pseudomonadota</taxon>
        <taxon>Betaproteobacteria</taxon>
        <taxon>Burkholderiales</taxon>
        <taxon>Sphaerotilaceae</taxon>
        <taxon>Scleromatobacter</taxon>
    </lineage>
</organism>
<comment type="caution">
    <text evidence="2">The sequence shown here is derived from an EMBL/GenBank/DDBJ whole genome shotgun (WGS) entry which is preliminary data.</text>
</comment>
<evidence type="ECO:0000313" key="2">
    <source>
        <dbReference type="EMBL" id="MCK9686310.1"/>
    </source>
</evidence>
<dbReference type="AlphaFoldDB" id="A0A9X1YJ17"/>
<reference evidence="2" key="1">
    <citation type="submission" date="2021-11" db="EMBL/GenBank/DDBJ databases">
        <title>BS-T2-15 a new species belonging to the Comamonadaceae family isolated from the soil of a French oak forest.</title>
        <authorList>
            <person name="Mieszkin S."/>
            <person name="Alain K."/>
        </authorList>
    </citation>
    <scope>NUCLEOTIDE SEQUENCE</scope>
    <source>
        <strain evidence="2">BS-T2-15</strain>
    </source>
</reference>
<protein>
    <submittedName>
        <fullName evidence="2">Uncharacterized protein</fullName>
    </submittedName>
</protein>
<dbReference type="EMBL" id="JAJLJH010000002">
    <property type="protein sequence ID" value="MCK9686310.1"/>
    <property type="molecule type" value="Genomic_DNA"/>
</dbReference>
<evidence type="ECO:0000313" key="3">
    <source>
        <dbReference type="Proteomes" id="UP001139353"/>
    </source>
</evidence>
<dbReference type="RefSeq" id="WP_275682336.1">
    <property type="nucleotide sequence ID" value="NZ_JAJLJH010000002.1"/>
</dbReference>
<accession>A0A9X1YJ17</accession>
<proteinExistence type="predicted"/>